<evidence type="ECO:0000313" key="2">
    <source>
        <dbReference type="Proteomes" id="UP000695007"/>
    </source>
</evidence>
<dbReference type="InterPro" id="IPR001254">
    <property type="entry name" value="Trypsin_dom"/>
</dbReference>
<reference evidence="3" key="1">
    <citation type="submission" date="2025-08" db="UniProtKB">
        <authorList>
            <consortium name="RefSeq"/>
        </authorList>
    </citation>
    <scope>IDENTIFICATION</scope>
</reference>
<dbReference type="SUPFAM" id="SSF50494">
    <property type="entry name" value="Trypsin-like serine proteases"/>
    <property type="match status" value="1"/>
</dbReference>
<name>A0AAJ6VJP2_9HYME</name>
<dbReference type="GO" id="GO:0006508">
    <property type="term" value="P:proteolysis"/>
    <property type="evidence" value="ECO:0007669"/>
    <property type="project" value="InterPro"/>
</dbReference>
<dbReference type="InterPro" id="IPR043504">
    <property type="entry name" value="Peptidase_S1_PA_chymotrypsin"/>
</dbReference>
<dbReference type="GO" id="GO:0004252">
    <property type="term" value="F:serine-type endopeptidase activity"/>
    <property type="evidence" value="ECO:0007669"/>
    <property type="project" value="InterPro"/>
</dbReference>
<dbReference type="SMART" id="SM00020">
    <property type="entry name" value="Tryp_SPc"/>
    <property type="match status" value="1"/>
</dbReference>
<dbReference type="PANTHER" id="PTHR24260:SF136">
    <property type="entry name" value="GH08193P-RELATED"/>
    <property type="match status" value="1"/>
</dbReference>
<evidence type="ECO:0000259" key="1">
    <source>
        <dbReference type="PROSITE" id="PS50240"/>
    </source>
</evidence>
<evidence type="ECO:0000313" key="3">
    <source>
        <dbReference type="RefSeq" id="XP_011493830.1"/>
    </source>
</evidence>
<gene>
    <name evidence="3" type="primary">LOC105359053</name>
</gene>
<dbReference type="Gene3D" id="2.40.10.10">
    <property type="entry name" value="Trypsin-like serine proteases"/>
    <property type="match status" value="1"/>
</dbReference>
<dbReference type="Proteomes" id="UP000695007">
    <property type="component" value="Unplaced"/>
</dbReference>
<dbReference type="RefSeq" id="XP_011493830.1">
    <property type="nucleotide sequence ID" value="XM_011495528.1"/>
</dbReference>
<dbReference type="AlphaFoldDB" id="A0AAJ6VJP2"/>
<organism evidence="2 3">
    <name type="scientific">Ceratosolen solmsi marchali</name>
    <dbReference type="NCBI Taxonomy" id="326594"/>
    <lineage>
        <taxon>Eukaryota</taxon>
        <taxon>Metazoa</taxon>
        <taxon>Ecdysozoa</taxon>
        <taxon>Arthropoda</taxon>
        <taxon>Hexapoda</taxon>
        <taxon>Insecta</taxon>
        <taxon>Pterygota</taxon>
        <taxon>Neoptera</taxon>
        <taxon>Endopterygota</taxon>
        <taxon>Hymenoptera</taxon>
        <taxon>Apocrita</taxon>
        <taxon>Proctotrupomorpha</taxon>
        <taxon>Chalcidoidea</taxon>
        <taxon>Agaonidae</taxon>
        <taxon>Agaoninae</taxon>
        <taxon>Ceratosolen</taxon>
    </lineage>
</organism>
<proteinExistence type="predicted"/>
<protein>
    <submittedName>
        <fullName evidence="3">Chymotrypsin-2-like</fullName>
    </submittedName>
</protein>
<dbReference type="GeneID" id="105359053"/>
<keyword evidence="2" id="KW-1185">Reference proteome</keyword>
<dbReference type="InterPro" id="IPR051333">
    <property type="entry name" value="CLIP_Serine_Protease"/>
</dbReference>
<dbReference type="PANTHER" id="PTHR24260">
    <property type="match status" value="1"/>
</dbReference>
<accession>A0AAJ6VJP2</accession>
<dbReference type="PROSITE" id="PS50240">
    <property type="entry name" value="TRYPSIN_DOM"/>
    <property type="match status" value="1"/>
</dbReference>
<sequence length="275" mass="31152">MQQNIILYAIQLYVIFHNHYDYAESILGQLVRPARYDEYPFVVPLITTDHETPAQDFITCTGNFITNYFLVTTEHCIYNHQFNHFRIYMGRYNLHFNVELHPIWLITYDQWATVHNIPIEHVSNDIGLVKVFNNLPYLLPTTNLSPITPQRQLIGSTTKILGWGNSNTIPSIRSVLYVGNVTILPPAECNRRTISIQERPVSIPPTYFCTSASPHIIITSGDSGGPLLYEGKLIAISVGACPTERGNYLNSFSVNLHIGIDYYRLFISTVTGATA</sequence>
<feature type="domain" description="Peptidase S1" evidence="1">
    <location>
        <begin position="26"/>
        <end position="272"/>
    </location>
</feature>
<dbReference type="InterPro" id="IPR009003">
    <property type="entry name" value="Peptidase_S1_PA"/>
</dbReference>
<dbReference type="KEGG" id="csol:105359053"/>
<dbReference type="Pfam" id="PF00089">
    <property type="entry name" value="Trypsin"/>
    <property type="match status" value="1"/>
</dbReference>